<dbReference type="RefSeq" id="WP_157707085.1">
    <property type="nucleotide sequence ID" value="NZ_CP034348.1"/>
</dbReference>
<dbReference type="Proteomes" id="UP000428330">
    <property type="component" value="Chromosome"/>
</dbReference>
<reference evidence="3" key="1">
    <citation type="submission" date="2018-12" db="EMBL/GenBank/DDBJ databases">
        <title>Complete genome sequence of Roseovarius sp. MME-070.</title>
        <authorList>
            <person name="Nam Y.-D."/>
            <person name="Kang J."/>
            <person name="Chung W.-H."/>
            <person name="Park Y.S."/>
        </authorList>
    </citation>
    <scope>NUCLEOTIDE SEQUENCE [LARGE SCALE GENOMIC DNA]</scope>
    <source>
        <strain evidence="3">MME-070</strain>
    </source>
</reference>
<dbReference type="OrthoDB" id="7771437at2"/>
<gene>
    <name evidence="2" type="ORF">EI983_09230</name>
</gene>
<organism evidence="2 3">
    <name type="scientific">Roseovarius faecimaris</name>
    <dbReference type="NCBI Taxonomy" id="2494550"/>
    <lineage>
        <taxon>Bacteria</taxon>
        <taxon>Pseudomonadati</taxon>
        <taxon>Pseudomonadota</taxon>
        <taxon>Alphaproteobacteria</taxon>
        <taxon>Rhodobacterales</taxon>
        <taxon>Roseobacteraceae</taxon>
        <taxon>Roseovarius</taxon>
    </lineage>
</organism>
<keyword evidence="3" id="KW-1185">Reference proteome</keyword>
<keyword evidence="1" id="KW-0472">Membrane</keyword>
<keyword evidence="1" id="KW-1133">Transmembrane helix</keyword>
<feature type="transmembrane region" description="Helical" evidence="1">
    <location>
        <begin position="106"/>
        <end position="128"/>
    </location>
</feature>
<sequence length="163" mass="17866">MPVTTDIVATYRGPGRVIRRLLAMGPREDRALVILMAGCLVVFIAQWPRLAREAHLTGQELNPLLGGTLMAWIFIAPLLFYALAFVSYLILRALGGKLSGFDARMALFWAFLASSPVLLLHGLVAGFVGPGLELNIVGALWLALFVWFWLAAMRAAAWGRETT</sequence>
<name>A0A6I6IQU8_9RHOB</name>
<feature type="transmembrane region" description="Helical" evidence="1">
    <location>
        <begin position="134"/>
        <end position="152"/>
    </location>
</feature>
<dbReference type="EMBL" id="CP034348">
    <property type="protein sequence ID" value="QGX98454.1"/>
    <property type="molecule type" value="Genomic_DNA"/>
</dbReference>
<keyword evidence="1" id="KW-0812">Transmembrane</keyword>
<feature type="transmembrane region" description="Helical" evidence="1">
    <location>
        <begin position="69"/>
        <end position="94"/>
    </location>
</feature>
<proteinExistence type="predicted"/>
<protein>
    <submittedName>
        <fullName evidence="2">YIP1 family protein</fullName>
    </submittedName>
</protein>
<dbReference type="KEGG" id="rom:EI983_09230"/>
<evidence type="ECO:0000256" key="1">
    <source>
        <dbReference type="SAM" id="Phobius"/>
    </source>
</evidence>
<feature type="transmembrane region" description="Helical" evidence="1">
    <location>
        <begin position="31"/>
        <end position="49"/>
    </location>
</feature>
<accession>A0A6I6IQU8</accession>
<evidence type="ECO:0000313" key="3">
    <source>
        <dbReference type="Proteomes" id="UP000428330"/>
    </source>
</evidence>
<evidence type="ECO:0000313" key="2">
    <source>
        <dbReference type="EMBL" id="QGX98454.1"/>
    </source>
</evidence>
<dbReference type="AlphaFoldDB" id="A0A6I6IQU8"/>